<evidence type="ECO:0000256" key="6">
    <source>
        <dbReference type="SAM" id="MobiDB-lite"/>
    </source>
</evidence>
<evidence type="ECO:0000313" key="8">
    <source>
        <dbReference type="EMBL" id="PKI85739.1"/>
    </source>
</evidence>
<dbReference type="Pfam" id="PF00400">
    <property type="entry name" value="WD40"/>
    <property type="match status" value="5"/>
</dbReference>
<dbReference type="InterPro" id="IPR027267">
    <property type="entry name" value="AH/BAR_dom_sf"/>
</dbReference>
<dbReference type="AlphaFoldDB" id="A0A2N1JGT3"/>
<evidence type="ECO:0000256" key="1">
    <source>
        <dbReference type="ARBA" id="ARBA00022574"/>
    </source>
</evidence>
<dbReference type="PROSITE" id="PS50294">
    <property type="entry name" value="WD_REPEATS_REGION"/>
    <property type="match status" value="3"/>
</dbReference>
<evidence type="ECO:0000256" key="4">
    <source>
        <dbReference type="ARBA" id="ARBA00023187"/>
    </source>
</evidence>
<dbReference type="GO" id="GO:0008380">
    <property type="term" value="P:RNA splicing"/>
    <property type="evidence" value="ECO:0007669"/>
    <property type="project" value="UniProtKB-KW"/>
</dbReference>
<feature type="repeat" description="WD" evidence="5">
    <location>
        <begin position="90"/>
        <end position="135"/>
    </location>
</feature>
<evidence type="ECO:0000256" key="3">
    <source>
        <dbReference type="ARBA" id="ARBA00022737"/>
    </source>
</evidence>
<proteinExistence type="predicted"/>
<dbReference type="InterPro" id="IPR019775">
    <property type="entry name" value="WD40_repeat_CS"/>
</dbReference>
<evidence type="ECO:0000259" key="7">
    <source>
        <dbReference type="Pfam" id="PF09325"/>
    </source>
</evidence>
<name>A0A2N1JGT3_9BASI</name>
<gene>
    <name evidence="8" type="ORF">MVES_000252</name>
</gene>
<dbReference type="OrthoDB" id="1068471at2759"/>
<dbReference type="PANTHER" id="PTHR44006:SF1">
    <property type="entry name" value="U5 SMALL NUCLEAR RIBONUCLEOPROTEIN 40 KDA PROTEIN"/>
    <property type="match status" value="1"/>
</dbReference>
<dbReference type="Pfam" id="PF09325">
    <property type="entry name" value="Vps5"/>
    <property type="match status" value="1"/>
</dbReference>
<dbReference type="InterPro" id="IPR052234">
    <property type="entry name" value="U5_snRNP_Component"/>
</dbReference>
<keyword evidence="3" id="KW-0677">Repeat</keyword>
<dbReference type="GO" id="GO:0006397">
    <property type="term" value="P:mRNA processing"/>
    <property type="evidence" value="ECO:0007669"/>
    <property type="project" value="UniProtKB-KW"/>
</dbReference>
<dbReference type="SUPFAM" id="SSF50978">
    <property type="entry name" value="WD40 repeat-like"/>
    <property type="match status" value="1"/>
</dbReference>
<evidence type="ECO:0000256" key="5">
    <source>
        <dbReference type="PROSITE-ProRule" id="PRU00221"/>
    </source>
</evidence>
<keyword evidence="4" id="KW-0508">mRNA splicing</keyword>
<organism evidence="8 9">
    <name type="scientific">Malassezia vespertilionis</name>
    <dbReference type="NCBI Taxonomy" id="2020962"/>
    <lineage>
        <taxon>Eukaryota</taxon>
        <taxon>Fungi</taxon>
        <taxon>Dikarya</taxon>
        <taxon>Basidiomycota</taxon>
        <taxon>Ustilaginomycotina</taxon>
        <taxon>Malasseziomycetes</taxon>
        <taxon>Malasseziales</taxon>
        <taxon>Malasseziaceae</taxon>
        <taxon>Malassezia</taxon>
    </lineage>
</organism>
<evidence type="ECO:0000256" key="2">
    <source>
        <dbReference type="ARBA" id="ARBA00022664"/>
    </source>
</evidence>
<feature type="compositionally biased region" description="Polar residues" evidence="6">
    <location>
        <begin position="911"/>
        <end position="922"/>
    </location>
</feature>
<feature type="compositionally biased region" description="Pro residues" evidence="6">
    <location>
        <begin position="942"/>
        <end position="960"/>
    </location>
</feature>
<feature type="region of interest" description="Disordered" evidence="6">
    <location>
        <begin position="348"/>
        <end position="370"/>
    </location>
</feature>
<protein>
    <recommendedName>
        <fullName evidence="7">Sorting nexin/Vps5-like C-terminal domain-containing protein</fullName>
    </recommendedName>
</protein>
<sequence>MADKRKDAPLGVQATAITKRVRPDGQGAEMITTPHTAGLSAPLLALTGAHTAEILDCKFSLDGETIAACSADHAVSLWETFGENKNIGMLRGHARAVTSIAWAPAMPRKDRVLVSGSADETVIVWNTVTGEKIRRFRGHKGIVNSVACPRTGRAWCASGSDDGQVMLWDVESKHPVVVLAFGYPLTAVEFSADATQIYVGGIDNAIHVVDIGTKRTLYSLRGHVDSIASLSLSHSGTHLLSSSLDDTVRVWDVRPFAPEARDDARNPRLYRTLKGVMTGFENILIRAAWSADGEQVASGSADRTCTIWDVEKGSVLLKLPGHRGTVTSVALHPRVPIRPFLHHTMAKDAHSLQAESTPPPAPPKDVAGPRRACYDKTDYPQIDRSYKELAMYATAVALIGPAIIVPALPLPTPSMLKLPDAEQGTYELHELRTLLVRWFGRMLSEPSLCMHRETRRFIEADYTYEPEICTRKEPRETYRHFMRSSTQIDTLAHVFSGELFVPQAGVASLFGMRTQPKPTPAALFSTQLAAATSLGSADPDEQLALTRTEVTKLEKQLADVASASADVTAARAEVYAAMQDVAGTLIPLATLEDGRGESIRGMLPRTLRGAQTLFSNIAELSEAIQHAEEVSLTGAIEYQQYNMRAARAVLQERAAVVAEHGIAKRVTSNKRQEAEGLRIARTAKPDRVESAMDEVREAEHQEQLLERYLQHVGKSLRESLQRHSVHTHCDLQHTILEHARSSIAYERRVADMIGLSAKDLSAVAQDAQRAAMARANVKRKMTPAQIAAIRAVEGDKEGDKEGSREGDKEGMESKHGDEQGNAQRDEQRGEQGNEQRGEQGDKQRNEQGSTTQSPHEDAKENAENTADSGAEVAAENTDSDTSASLWKDDALQSALQDEIHTSPWDNDSRATDTTTERTSAWHTNPPEESPWCSLPLSSSSPPHTPTCPDSPPQRSPPPAPIQSSLFRPRALNGTFGGLSAADAARSLAGTF</sequence>
<feature type="repeat" description="WD" evidence="5">
    <location>
        <begin position="277"/>
        <end position="318"/>
    </location>
</feature>
<evidence type="ECO:0000313" key="9">
    <source>
        <dbReference type="Proteomes" id="UP000232875"/>
    </source>
</evidence>
<dbReference type="Gene3D" id="1.20.1270.60">
    <property type="entry name" value="Arfaptin homology (AH) domain/BAR domain"/>
    <property type="match status" value="1"/>
</dbReference>
<dbReference type="InterPro" id="IPR036322">
    <property type="entry name" value="WD40_repeat_dom_sf"/>
</dbReference>
<reference evidence="8 9" key="1">
    <citation type="submission" date="2017-10" db="EMBL/GenBank/DDBJ databases">
        <title>A novel species of cold-tolerant Malassezia isolated from bats.</title>
        <authorList>
            <person name="Lorch J.M."/>
            <person name="Palmer J.M."/>
            <person name="Vanderwolf K.J."/>
            <person name="Schmidt K.Z."/>
            <person name="Verant M.L."/>
            <person name="Weller T.J."/>
            <person name="Blehert D.S."/>
        </authorList>
    </citation>
    <scope>NUCLEOTIDE SEQUENCE [LARGE SCALE GENOMIC DNA]</scope>
    <source>
        <strain evidence="8 9">NWHC:44797-103</strain>
    </source>
</reference>
<keyword evidence="1 5" id="KW-0853">WD repeat</keyword>
<keyword evidence="9" id="KW-1185">Reference proteome</keyword>
<dbReference type="CDD" id="cd07596">
    <property type="entry name" value="BAR_SNX"/>
    <property type="match status" value="1"/>
</dbReference>
<feature type="region of interest" description="Disordered" evidence="6">
    <location>
        <begin position="789"/>
        <end position="965"/>
    </location>
</feature>
<dbReference type="InterPro" id="IPR015404">
    <property type="entry name" value="Vps5_C"/>
</dbReference>
<feature type="repeat" description="WD" evidence="5">
    <location>
        <begin position="136"/>
        <end position="178"/>
    </location>
</feature>
<dbReference type="STRING" id="2020962.A0A2N1JGT3"/>
<dbReference type="Proteomes" id="UP000232875">
    <property type="component" value="Unassembled WGS sequence"/>
</dbReference>
<feature type="compositionally biased region" description="Low complexity" evidence="6">
    <location>
        <begin position="929"/>
        <end position="941"/>
    </location>
</feature>
<accession>A0A2N1JGT3</accession>
<dbReference type="InterPro" id="IPR001680">
    <property type="entry name" value="WD40_rpt"/>
</dbReference>
<dbReference type="PRINTS" id="PR00320">
    <property type="entry name" value="GPROTEINBRPT"/>
</dbReference>
<dbReference type="GO" id="GO:0071013">
    <property type="term" value="C:catalytic step 2 spliceosome"/>
    <property type="evidence" value="ECO:0007669"/>
    <property type="project" value="TreeGrafter"/>
</dbReference>
<dbReference type="CDD" id="cd00200">
    <property type="entry name" value="WD40"/>
    <property type="match status" value="1"/>
</dbReference>
<dbReference type="GO" id="GO:0003723">
    <property type="term" value="F:RNA binding"/>
    <property type="evidence" value="ECO:0007669"/>
    <property type="project" value="TreeGrafter"/>
</dbReference>
<feature type="compositionally biased region" description="Basic and acidic residues" evidence="6">
    <location>
        <begin position="792"/>
        <end position="845"/>
    </location>
</feature>
<dbReference type="PROSITE" id="PS00678">
    <property type="entry name" value="WD_REPEATS_1"/>
    <property type="match status" value="3"/>
</dbReference>
<dbReference type="SMART" id="SM00320">
    <property type="entry name" value="WD40"/>
    <property type="match status" value="6"/>
</dbReference>
<dbReference type="Gene3D" id="2.130.10.10">
    <property type="entry name" value="YVTN repeat-like/Quinoprotein amine dehydrogenase"/>
    <property type="match status" value="1"/>
</dbReference>
<feature type="repeat" description="WD" evidence="5">
    <location>
        <begin position="47"/>
        <end position="79"/>
    </location>
</feature>
<feature type="domain" description="Sorting nexin/Vps5-like C-terminal" evidence="7">
    <location>
        <begin position="537"/>
        <end position="748"/>
    </location>
</feature>
<feature type="repeat" description="WD" evidence="5">
    <location>
        <begin position="220"/>
        <end position="254"/>
    </location>
</feature>
<dbReference type="EMBL" id="KZ454987">
    <property type="protein sequence ID" value="PKI85739.1"/>
    <property type="molecule type" value="Genomic_DNA"/>
</dbReference>
<dbReference type="PROSITE" id="PS50082">
    <property type="entry name" value="WD_REPEATS_2"/>
    <property type="match status" value="5"/>
</dbReference>
<dbReference type="InterPro" id="IPR020472">
    <property type="entry name" value="WD40_PAC1"/>
</dbReference>
<keyword evidence="2" id="KW-0507">mRNA processing</keyword>
<dbReference type="PANTHER" id="PTHR44006">
    <property type="entry name" value="U5 SMALL NUCLEAR RIBONUCLEOPROTEIN 40 KDA PROTEIN"/>
    <property type="match status" value="1"/>
</dbReference>
<dbReference type="InterPro" id="IPR015943">
    <property type="entry name" value="WD40/YVTN_repeat-like_dom_sf"/>
</dbReference>